<dbReference type="InterPro" id="IPR029063">
    <property type="entry name" value="SAM-dependent_MTases_sf"/>
</dbReference>
<dbReference type="GO" id="GO:0008168">
    <property type="term" value="F:methyltransferase activity"/>
    <property type="evidence" value="ECO:0007669"/>
    <property type="project" value="UniProtKB-KW"/>
</dbReference>
<dbReference type="NCBIfam" id="NF040568">
    <property type="entry name" value="SCO2525_fam"/>
    <property type="match status" value="1"/>
</dbReference>
<evidence type="ECO:0000256" key="3">
    <source>
        <dbReference type="ARBA" id="ARBA00022691"/>
    </source>
</evidence>
<dbReference type="GO" id="GO:0032259">
    <property type="term" value="P:methylation"/>
    <property type="evidence" value="ECO:0007669"/>
    <property type="project" value="UniProtKB-KW"/>
</dbReference>
<evidence type="ECO:0000256" key="1">
    <source>
        <dbReference type="ARBA" id="ARBA00022603"/>
    </source>
</evidence>
<accession>A0ABP6GQU1</accession>
<keyword evidence="1 4" id="KW-0489">Methyltransferase</keyword>
<dbReference type="InterPro" id="IPR000940">
    <property type="entry name" value="NNMT_TEMT_trans"/>
</dbReference>
<keyword evidence="3" id="KW-0949">S-adenosyl-L-methionine</keyword>
<protein>
    <submittedName>
        <fullName evidence="4">SCO2525 family SAM-dependent methyltransferase</fullName>
    </submittedName>
</protein>
<evidence type="ECO:0000313" key="5">
    <source>
        <dbReference type="Proteomes" id="UP001501842"/>
    </source>
</evidence>
<evidence type="ECO:0000256" key="2">
    <source>
        <dbReference type="ARBA" id="ARBA00022679"/>
    </source>
</evidence>
<dbReference type="SUPFAM" id="SSF53335">
    <property type="entry name" value="S-adenosyl-L-methionine-dependent methyltransferases"/>
    <property type="match status" value="1"/>
</dbReference>
<keyword evidence="5" id="KW-1185">Reference proteome</keyword>
<keyword evidence="2" id="KW-0808">Transferase</keyword>
<reference evidence="5" key="1">
    <citation type="journal article" date="2019" name="Int. J. Syst. Evol. Microbiol.">
        <title>The Global Catalogue of Microorganisms (GCM) 10K type strain sequencing project: providing services to taxonomists for standard genome sequencing and annotation.</title>
        <authorList>
            <consortium name="The Broad Institute Genomics Platform"/>
            <consortium name="The Broad Institute Genome Sequencing Center for Infectious Disease"/>
            <person name="Wu L."/>
            <person name="Ma J."/>
        </authorList>
    </citation>
    <scope>NUCLEOTIDE SEQUENCE [LARGE SCALE GENOMIC DNA]</scope>
    <source>
        <strain evidence="5">JCM 8201</strain>
    </source>
</reference>
<dbReference type="PROSITE" id="PS51681">
    <property type="entry name" value="SAM_MT_NNMT_PNMT_TEMT"/>
    <property type="match status" value="1"/>
</dbReference>
<dbReference type="Gene3D" id="3.40.50.150">
    <property type="entry name" value="Vaccinia Virus protein VP39"/>
    <property type="match status" value="1"/>
</dbReference>
<dbReference type="Proteomes" id="UP001501842">
    <property type="component" value="Unassembled WGS sequence"/>
</dbReference>
<organism evidence="4 5">
    <name type="scientific">Actinocorallia aurantiaca</name>
    <dbReference type="NCBI Taxonomy" id="46204"/>
    <lineage>
        <taxon>Bacteria</taxon>
        <taxon>Bacillati</taxon>
        <taxon>Actinomycetota</taxon>
        <taxon>Actinomycetes</taxon>
        <taxon>Streptosporangiales</taxon>
        <taxon>Thermomonosporaceae</taxon>
        <taxon>Actinocorallia</taxon>
    </lineage>
</organism>
<name>A0ABP6GQU1_9ACTN</name>
<dbReference type="EMBL" id="BAAATZ010000009">
    <property type="protein sequence ID" value="GAA2725959.1"/>
    <property type="molecule type" value="Genomic_DNA"/>
</dbReference>
<dbReference type="RefSeq" id="WP_344450714.1">
    <property type="nucleotide sequence ID" value="NZ_BAAATZ010000009.1"/>
</dbReference>
<comment type="caution">
    <text evidence="4">The sequence shown here is derived from an EMBL/GenBank/DDBJ whole genome shotgun (WGS) entry which is preliminary data.</text>
</comment>
<evidence type="ECO:0000313" key="4">
    <source>
        <dbReference type="EMBL" id="GAA2725959.1"/>
    </source>
</evidence>
<dbReference type="Pfam" id="PF01234">
    <property type="entry name" value="NNMT_PNMT_TEMT"/>
    <property type="match status" value="1"/>
</dbReference>
<proteinExistence type="predicted"/>
<gene>
    <name evidence="4" type="ORF">GCM10010439_27270</name>
</gene>
<sequence length="256" mass="28662">MTPPGPGRNSNFDWNEFNPESYLEHNYAEARKDDIRFVSTIGDFFLGRLGGSDALRGVDVGTGTNLYPALAMLPFCRDITLIERSEANLKWLEREVLDYSRVWDPFWRELAAKERYPEVADPAGALRTKAVVESGSIFTLPRNKWEIGTMFFVAESISADVEEFREGLRCFIGSLVPGAPFAAGFMEQSQGYKVDGRLFPAVSITDEDIRKCLKGLVEDDLQFTFESVGDHPLRHGYTGMILACGRKRRAETGTGV</sequence>